<dbReference type="EMBL" id="JACGXA010000003">
    <property type="protein sequence ID" value="MBA8805990.1"/>
    <property type="molecule type" value="Genomic_DNA"/>
</dbReference>
<name>A0A7W3J471_9ACTN</name>
<reference evidence="1 2" key="1">
    <citation type="submission" date="2020-07" db="EMBL/GenBank/DDBJ databases">
        <title>Sequencing the genomes of 1000 actinobacteria strains.</title>
        <authorList>
            <person name="Klenk H.-P."/>
        </authorList>
    </citation>
    <scope>NUCLEOTIDE SEQUENCE [LARGE SCALE GENOMIC DNA]</scope>
    <source>
        <strain evidence="1 2">DSM 21349</strain>
    </source>
</reference>
<comment type="caution">
    <text evidence="1">The sequence shown here is derived from an EMBL/GenBank/DDBJ whole genome shotgun (WGS) entry which is preliminary data.</text>
</comment>
<dbReference type="RefSeq" id="WP_182541985.1">
    <property type="nucleotide sequence ID" value="NZ_JACGXA010000003.1"/>
</dbReference>
<gene>
    <name evidence="1" type="ORF">FB382_004335</name>
</gene>
<evidence type="ECO:0000313" key="1">
    <source>
        <dbReference type="EMBL" id="MBA8805990.1"/>
    </source>
</evidence>
<proteinExistence type="predicted"/>
<organism evidence="1 2">
    <name type="scientific">Nocardioides ginsengisegetis</name>
    <dbReference type="NCBI Taxonomy" id="661491"/>
    <lineage>
        <taxon>Bacteria</taxon>
        <taxon>Bacillati</taxon>
        <taxon>Actinomycetota</taxon>
        <taxon>Actinomycetes</taxon>
        <taxon>Propionibacteriales</taxon>
        <taxon>Nocardioidaceae</taxon>
        <taxon>Nocardioides</taxon>
    </lineage>
</organism>
<protein>
    <submittedName>
        <fullName evidence="1">Uncharacterized protein</fullName>
    </submittedName>
</protein>
<dbReference type="Proteomes" id="UP000580910">
    <property type="component" value="Unassembled WGS sequence"/>
</dbReference>
<sequence>MSEQPGPVVRLLKVAIQPVFVVIDGDDVREIEVATMTATAAEWRSLDPTTWADLGASKVAQQIAAVADNETNQGEGT</sequence>
<keyword evidence="2" id="KW-1185">Reference proteome</keyword>
<accession>A0A7W3J471</accession>
<dbReference type="AlphaFoldDB" id="A0A7W3J471"/>
<evidence type="ECO:0000313" key="2">
    <source>
        <dbReference type="Proteomes" id="UP000580910"/>
    </source>
</evidence>